<evidence type="ECO:0000313" key="2">
    <source>
        <dbReference type="EMBL" id="CAB0035275.1"/>
    </source>
</evidence>
<dbReference type="AlphaFoldDB" id="A0A6H5ID12"/>
<gene>
    <name evidence="2" type="ORF">TBRA_LOCUS7173</name>
</gene>
<accession>A0A6H5ID12</accession>
<feature type="domain" description="BTB" evidence="1">
    <location>
        <begin position="25"/>
        <end position="87"/>
    </location>
</feature>
<evidence type="ECO:0000259" key="1">
    <source>
        <dbReference type="PROSITE" id="PS50097"/>
    </source>
</evidence>
<dbReference type="Pfam" id="PF00651">
    <property type="entry name" value="BTB"/>
    <property type="match status" value="1"/>
</dbReference>
<reference evidence="2 3" key="1">
    <citation type="submission" date="2020-02" db="EMBL/GenBank/DDBJ databases">
        <authorList>
            <person name="Ferguson B K."/>
        </authorList>
    </citation>
    <scope>NUCLEOTIDE SEQUENCE [LARGE SCALE GENOMIC DNA]</scope>
</reference>
<dbReference type="PROSITE" id="PS50097">
    <property type="entry name" value="BTB"/>
    <property type="match status" value="1"/>
</dbReference>
<dbReference type="CDD" id="cd18186">
    <property type="entry name" value="BTB_POZ_ZBTB_KLHL-like"/>
    <property type="match status" value="1"/>
</dbReference>
<dbReference type="PANTHER" id="PTHR24413">
    <property type="entry name" value="SPECKLE-TYPE POZ PROTEIN"/>
    <property type="match status" value="1"/>
</dbReference>
<dbReference type="Gene3D" id="3.30.710.10">
    <property type="entry name" value="Potassium Channel Kv1.1, Chain A"/>
    <property type="match status" value="1"/>
</dbReference>
<dbReference type="OrthoDB" id="10249567at2759"/>
<evidence type="ECO:0000313" key="3">
    <source>
        <dbReference type="Proteomes" id="UP000479190"/>
    </source>
</evidence>
<dbReference type="Proteomes" id="UP000479190">
    <property type="component" value="Unassembled WGS sequence"/>
</dbReference>
<proteinExistence type="predicted"/>
<name>A0A6H5ID12_9HYME</name>
<dbReference type="InterPro" id="IPR000210">
    <property type="entry name" value="BTB/POZ_dom"/>
</dbReference>
<protein>
    <recommendedName>
        <fullName evidence="1">BTB domain-containing protein</fullName>
    </recommendedName>
</protein>
<dbReference type="SUPFAM" id="SSF54695">
    <property type="entry name" value="POZ domain"/>
    <property type="match status" value="1"/>
</dbReference>
<dbReference type="EMBL" id="CADCXV010000777">
    <property type="protein sequence ID" value="CAB0035275.1"/>
    <property type="molecule type" value="Genomic_DNA"/>
</dbReference>
<organism evidence="2 3">
    <name type="scientific">Trichogramma brassicae</name>
    <dbReference type="NCBI Taxonomy" id="86971"/>
    <lineage>
        <taxon>Eukaryota</taxon>
        <taxon>Metazoa</taxon>
        <taxon>Ecdysozoa</taxon>
        <taxon>Arthropoda</taxon>
        <taxon>Hexapoda</taxon>
        <taxon>Insecta</taxon>
        <taxon>Pterygota</taxon>
        <taxon>Neoptera</taxon>
        <taxon>Endopterygota</taxon>
        <taxon>Hymenoptera</taxon>
        <taxon>Apocrita</taxon>
        <taxon>Proctotrupomorpha</taxon>
        <taxon>Chalcidoidea</taxon>
        <taxon>Trichogrammatidae</taxon>
        <taxon>Trichogramma</taxon>
    </lineage>
</organism>
<sequence length="289" mass="32753">MLMYNLHWKRSMLIETDQIIELLGIGLTIQLSRPLVEEDEIPAHKIVLSAASPVFRAMFTHDMLENNENSVKITDITEDILTEMLSISLLCPPGWPIRCTRYKYNLVDDFPQASRDVFATLSTQVAFSVHQVLRIPLDTDRPVFELSLVTWVQVLQVIASSKSKAIGPDHLSTVMLKRAAPLIASPLQEIINLSITSHTFPSAWRKTYVLPLSTKKVITDISDMRPIAKLGEMSKLCERLVHNQLMLIAFSSKMSCSAHDRLVFGEGTALRRLCWGSQMMCVRLWMTEK</sequence>
<keyword evidence="3" id="KW-1185">Reference proteome</keyword>
<dbReference type="InterPro" id="IPR011333">
    <property type="entry name" value="SKP1/BTB/POZ_sf"/>
</dbReference>